<keyword evidence="2" id="KW-1185">Reference proteome</keyword>
<dbReference type="eggNOG" id="ENOG502R1D5">
    <property type="taxonomic scope" value="Eukaryota"/>
</dbReference>
<organism evidence="1 2">
    <name type="scientific">Fomitopsis schrenkii</name>
    <name type="common">Brown rot fungus</name>
    <dbReference type="NCBI Taxonomy" id="2126942"/>
    <lineage>
        <taxon>Eukaryota</taxon>
        <taxon>Fungi</taxon>
        <taxon>Dikarya</taxon>
        <taxon>Basidiomycota</taxon>
        <taxon>Agaricomycotina</taxon>
        <taxon>Agaricomycetes</taxon>
        <taxon>Polyporales</taxon>
        <taxon>Fomitopsis</taxon>
    </lineage>
</organism>
<dbReference type="STRING" id="743788.S8DM70"/>
<dbReference type="AlphaFoldDB" id="S8DM70"/>
<dbReference type="HOGENOM" id="CLU_102427_0_0_1"/>
<dbReference type="EMBL" id="KE504259">
    <property type="protein sequence ID" value="EPS93722.1"/>
    <property type="molecule type" value="Genomic_DNA"/>
</dbReference>
<reference evidence="1 2" key="1">
    <citation type="journal article" date="2012" name="Science">
        <title>The Paleozoic origin of enzymatic lignin decomposition reconstructed from 31 fungal genomes.</title>
        <authorList>
            <person name="Floudas D."/>
            <person name="Binder M."/>
            <person name="Riley R."/>
            <person name="Barry K."/>
            <person name="Blanchette R.A."/>
            <person name="Henrissat B."/>
            <person name="Martinez A.T."/>
            <person name="Otillar R."/>
            <person name="Spatafora J.W."/>
            <person name="Yadav J.S."/>
            <person name="Aerts A."/>
            <person name="Benoit I."/>
            <person name="Boyd A."/>
            <person name="Carlson A."/>
            <person name="Copeland A."/>
            <person name="Coutinho P.M."/>
            <person name="de Vries R.P."/>
            <person name="Ferreira P."/>
            <person name="Findley K."/>
            <person name="Foster B."/>
            <person name="Gaskell J."/>
            <person name="Glotzer D."/>
            <person name="Gorecki P."/>
            <person name="Heitman J."/>
            <person name="Hesse C."/>
            <person name="Hori C."/>
            <person name="Igarashi K."/>
            <person name="Jurgens J.A."/>
            <person name="Kallen N."/>
            <person name="Kersten P."/>
            <person name="Kohler A."/>
            <person name="Kuees U."/>
            <person name="Kumar T.K.A."/>
            <person name="Kuo A."/>
            <person name="LaButti K."/>
            <person name="Larrondo L.F."/>
            <person name="Lindquist E."/>
            <person name="Ling A."/>
            <person name="Lombard V."/>
            <person name="Lucas S."/>
            <person name="Lundell T."/>
            <person name="Martin R."/>
            <person name="McLaughlin D.J."/>
            <person name="Morgenstern I."/>
            <person name="Morin E."/>
            <person name="Murat C."/>
            <person name="Nagy L.G."/>
            <person name="Nolan M."/>
            <person name="Ohm R.A."/>
            <person name="Patyshakuliyeva A."/>
            <person name="Rokas A."/>
            <person name="Ruiz-Duenas F.J."/>
            <person name="Sabat G."/>
            <person name="Salamov A."/>
            <person name="Samejima M."/>
            <person name="Schmutz J."/>
            <person name="Slot J.C."/>
            <person name="St John F."/>
            <person name="Stenlid J."/>
            <person name="Sun H."/>
            <person name="Sun S."/>
            <person name="Syed K."/>
            <person name="Tsang A."/>
            <person name="Wiebenga A."/>
            <person name="Young D."/>
            <person name="Pisabarro A."/>
            <person name="Eastwood D.C."/>
            <person name="Martin F."/>
            <person name="Cullen D."/>
            <person name="Grigoriev I.V."/>
            <person name="Hibbett D.S."/>
        </authorList>
    </citation>
    <scope>NUCLEOTIDE SEQUENCE</scope>
    <source>
        <strain evidence="2">FP-58527</strain>
    </source>
</reference>
<name>S8DM70_FOMSC</name>
<dbReference type="OrthoDB" id="3037028at2759"/>
<proteinExistence type="predicted"/>
<dbReference type="Proteomes" id="UP000015241">
    <property type="component" value="Unassembled WGS sequence"/>
</dbReference>
<dbReference type="InParanoid" id="S8DM70"/>
<accession>S8DM70</accession>
<evidence type="ECO:0000313" key="1">
    <source>
        <dbReference type="EMBL" id="EPS93722.1"/>
    </source>
</evidence>
<protein>
    <submittedName>
        <fullName evidence="1">Uncharacterized protein</fullName>
    </submittedName>
</protein>
<sequence length="210" mass="24182">MLQSSQTLEIISGRSQEIVEVDAKYIKDMLNNPDLQPNAAINRWIQGILLFDFELRHIPGEKHRGPDALSRKEPTEEDWEEAVIDEDRLDEIVLWAQANYVACNMPKNRRHAEALPSFKLSPSDQDQSLKQIREFLRTLQLPSFSNAQAKMRFMKKASYFFMKGPNMYKRRKGKSPLLVVFDIDKRVAILTTAHENVRTPGGPRPTTTNT</sequence>
<gene>
    <name evidence="1" type="ORF">FOMPIDRAFT_1135628</name>
</gene>
<evidence type="ECO:0000313" key="2">
    <source>
        <dbReference type="Proteomes" id="UP000015241"/>
    </source>
</evidence>